<keyword evidence="2" id="KW-0333">Golgi apparatus</keyword>
<evidence type="ECO:0000256" key="2">
    <source>
        <dbReference type="ARBA" id="ARBA00023034"/>
    </source>
</evidence>
<dbReference type="PANTHER" id="PTHR21512:SF5">
    <property type="entry name" value="TRAFFICKING PROTEIN PARTICLE COMPLEX SUBUNIT 9"/>
    <property type="match status" value="1"/>
</dbReference>
<evidence type="ECO:0000313" key="10">
    <source>
        <dbReference type="Proteomes" id="UP000319731"/>
    </source>
</evidence>
<dbReference type="STRING" id="1806994.A0A507C8Q5"/>
<evidence type="ECO:0000256" key="1">
    <source>
        <dbReference type="ARBA" id="ARBA00004555"/>
    </source>
</evidence>
<dbReference type="EMBL" id="QEAO01000017">
    <property type="protein sequence ID" value="TPX33913.1"/>
    <property type="molecule type" value="Genomic_DNA"/>
</dbReference>
<evidence type="ECO:0000313" key="9">
    <source>
        <dbReference type="EMBL" id="TPX33913.1"/>
    </source>
</evidence>
<dbReference type="RefSeq" id="XP_031024797.1">
    <property type="nucleotide sequence ID" value="XM_031169315.1"/>
</dbReference>
<feature type="domain" description="Trs120/TRAPPC9 N-terminal" evidence="4">
    <location>
        <begin position="11"/>
        <end position="333"/>
    </location>
</feature>
<evidence type="ECO:0000259" key="4">
    <source>
        <dbReference type="Pfam" id="PF08626"/>
    </source>
</evidence>
<sequence>MSQLQDWWSLARVRILLVPIGPIRRDTFAKYVDIFNQFGVLSLVDLTPPDPKSFSNRFTESLFHEGLMYFNFVTTYNQEHAPLEEFELQKQVMGIIGIMHCQQAPVFSEGSRKFQQVLARYPGCLASRLFAFEPSENQADDTKGIIMIPNVGDVSFYLNTMMSDFSSEILKAFGNMAAHFEKKQLIVAPNMVLAVLQPESPGGNSVNSMQNSPMPERPTTPNVLTLSRPPSAHVLLSDKTSGLDQTNSSATAFGAALGSVGAAMGSLLVADKNKRRTPGRVLKLIGDIYLMAGRLDYALQNFVTCIDLMKATGDYQWHAAALDSFYCATLLSSVNKAGIGPMSAASPEQSPAREGRRGPKLLSLPSIEDIFEQAAIPNSTIRSLLCELPEKYREIVSLHEKTMTKDTQGFYPIFQVTACLKMARLLAAMIKYHFTGSIFNGAAMPITVAESRGLSDIAASINVTRPVTGSVRIQQTASESAGTQQVDRERIILNNGLGASRVDVSSWLTKTSTLGLEYLTFSDQIWVSTVIASIFGQIGYKRKHAMYLRQAGLLVLTTLKGNLGIRRLSGLYEVMGPAGPLNSPDVTFRQQSTANSNIVTSNGALECMKRVCDIMGVGEIRPKDDREVDDDELDDWMEDYEDRHDVDMFLSQGHDAIKGLKMPVRMAQRLRHGWPDLQIQVLKECVDIADASSDYQGSIIFTTRLLRRLHYFLSKTEQLELASSLESIVRRTRTEGDDTAGKTVAPLALVKNVMGGICGVPVLRSIEVVRQTPRRVPYRHTRSEIIPTSPIDRANRDPFITNAWKGNPDESNKRQVLETILVTGEMAYFDVVLANPFAFDLDIESITVTAHGIEFLTVPLSTTIPAYERIHMLRLSGIPKSDGLLHILGCTVKLFNGSVEEDIRPVGHNSSLKSSASRKHKQNDRERLGKVIPPSNKQESGRKTPIDPISSNEIRISVIPPQPLLSASSAMLGSHGSLALYEGEASTIVFKLQNISATVPIDYLTIAFTETSLASPRADAVEDPEITYERDVHDRSLRVFWLEGGELTKSGLGCPIGDTVVETVAVNLVPGESREVVIGVYGKRTCSGGSLRFNYGQVISLLSPSDGIVSLPTASPSDAESNFYTRELVVPVLLTVHRTLEALSLDVLLMGGLGPVEPSASTKITVNRSLSLEDLVTDPVGISEEEKAVGVIPADQRNEYALITFDLRNSSTAVFEVTFDLYADEEKSDVVEKGFQVTTVVHAHQTKRIVLPIKRIYLSEAVAHQPIPFPDWRQFVRTQRPKFSEWEEHIRRALFWYKEELVGGLEGRGRVVGRWLTSKGRQGNFSLRNVYLTPPMLSSLQREQVSFQARVIPLEGSTQTIRTISSARYVCPVRECVVLEWTVTNRMEHPAKFLLRIQGVQDHQNGTFETDITDTQLMYGGSLEYVFPMLAAMGGSSIYRLPCIFRGCGEYRFLYHVENRYIPEKTNGATAATSTMATNKRVDEIAFWGPEPLVVFVEK</sequence>
<name>A0A507C8Q5_9FUNG</name>
<comment type="caution">
    <text evidence="9">The sequence shown here is derived from an EMBL/GenBank/DDBJ whole genome shotgun (WGS) entry which is preliminary data.</text>
</comment>
<feature type="domain" description="Trs120/TRAPPC9 first Ig-like" evidence="6">
    <location>
        <begin position="763"/>
        <end position="960"/>
    </location>
</feature>
<evidence type="ECO:0000256" key="3">
    <source>
        <dbReference type="SAM" id="MobiDB-lite"/>
    </source>
</evidence>
<protein>
    <submittedName>
        <fullName evidence="9">Uncharacterized protein</fullName>
    </submittedName>
</protein>
<dbReference type="Pfam" id="PF26282">
    <property type="entry name" value="Ig_TRAPPC9-Trs120_3rd"/>
    <property type="match status" value="1"/>
</dbReference>
<evidence type="ECO:0000259" key="7">
    <source>
        <dbReference type="Pfam" id="PF26282"/>
    </source>
</evidence>
<feature type="region of interest" description="Disordered" evidence="3">
    <location>
        <begin position="202"/>
        <end position="226"/>
    </location>
</feature>
<comment type="subcellular location">
    <subcellularLocation>
        <location evidence="1">Golgi apparatus</location>
    </subcellularLocation>
</comment>
<dbReference type="GeneID" id="42004612"/>
<dbReference type="InterPro" id="IPR058565">
    <property type="entry name" value="Ig_TRAPPC9_Trs120_1st"/>
</dbReference>
<dbReference type="InterPro" id="IPR058567">
    <property type="entry name" value="Ig_TRAPPC9_Trs120_3rd"/>
</dbReference>
<keyword evidence="10" id="KW-1185">Reference proteome</keyword>
<dbReference type="PANTHER" id="PTHR21512">
    <property type="entry name" value="TRAFFICKING PROTEIN PARTICLE COMPLEX SUBUNIT 9"/>
    <property type="match status" value="1"/>
</dbReference>
<dbReference type="InterPro" id="IPR058568">
    <property type="entry name" value="Ig_TRAPPC9_Trs120_4th"/>
</dbReference>
<evidence type="ECO:0000259" key="5">
    <source>
        <dbReference type="Pfam" id="PF26251"/>
    </source>
</evidence>
<feature type="domain" description="Trs120/TRAPPC9 TPR region" evidence="5">
    <location>
        <begin position="388"/>
        <end position="733"/>
    </location>
</feature>
<dbReference type="Pfam" id="PF26283">
    <property type="entry name" value="Ig_TRAPPC9-Trs120_4th"/>
    <property type="match status" value="1"/>
</dbReference>
<dbReference type="OrthoDB" id="27962at2759"/>
<dbReference type="Pfam" id="PF26251">
    <property type="entry name" value="TPR_TRAPPC9-Trs120"/>
    <property type="match status" value="1"/>
</dbReference>
<evidence type="ECO:0000259" key="8">
    <source>
        <dbReference type="Pfam" id="PF26283"/>
    </source>
</evidence>
<dbReference type="Pfam" id="PF26280">
    <property type="entry name" value="Ig_TRAPPC9-Trs120_2nd"/>
    <property type="match status" value="1"/>
</dbReference>
<reference evidence="9 10" key="1">
    <citation type="journal article" date="2019" name="Sci. Rep.">
        <title>Comparative genomics of chytrid fungi reveal insights into the obligate biotrophic and pathogenic lifestyle of Synchytrium endobioticum.</title>
        <authorList>
            <person name="van de Vossenberg B.T.L.H."/>
            <person name="Warris S."/>
            <person name="Nguyen H.D.T."/>
            <person name="van Gent-Pelzer M.P.E."/>
            <person name="Joly D.L."/>
            <person name="van de Geest H.C."/>
            <person name="Bonants P.J.M."/>
            <person name="Smith D.S."/>
            <person name="Levesque C.A."/>
            <person name="van der Lee T.A.J."/>
        </authorList>
    </citation>
    <scope>NUCLEOTIDE SEQUENCE [LARGE SCALE GENOMIC DNA]</scope>
    <source>
        <strain evidence="9 10">JEL517</strain>
    </source>
</reference>
<feature type="domain" description="Trs120/TRAPPC9 third Ig-like" evidence="7">
    <location>
        <begin position="1196"/>
        <end position="1340"/>
    </location>
</feature>
<dbReference type="Pfam" id="PF26254">
    <property type="entry name" value="Ig_TRAPPC9-Trs120_1st"/>
    <property type="match status" value="1"/>
</dbReference>
<feature type="compositionally biased region" description="Polar residues" evidence="3">
    <location>
        <begin position="202"/>
        <end position="225"/>
    </location>
</feature>
<accession>A0A507C8Q5</accession>
<dbReference type="InterPro" id="IPR058564">
    <property type="entry name" value="TPR_TRAPPC9_Trs120"/>
</dbReference>
<dbReference type="Proteomes" id="UP000319731">
    <property type="component" value="Unassembled WGS sequence"/>
</dbReference>
<dbReference type="InterPro" id="IPR058563">
    <property type="entry name" value="Trs120_TRAPPC9_N"/>
</dbReference>
<evidence type="ECO:0000259" key="6">
    <source>
        <dbReference type="Pfam" id="PF26254"/>
    </source>
</evidence>
<gene>
    <name evidence="9" type="ORF">SmJEL517_g03387</name>
</gene>
<proteinExistence type="predicted"/>
<feature type="region of interest" description="Disordered" evidence="3">
    <location>
        <begin position="906"/>
        <end position="948"/>
    </location>
</feature>
<dbReference type="GO" id="GO:0005802">
    <property type="term" value="C:trans-Golgi network"/>
    <property type="evidence" value="ECO:0007669"/>
    <property type="project" value="TreeGrafter"/>
</dbReference>
<dbReference type="Pfam" id="PF08626">
    <property type="entry name" value="TRAPPC9-Trs120"/>
    <property type="match status" value="1"/>
</dbReference>
<feature type="domain" description="Trs120/TRAPPC9 fourth Ig-like" evidence="8">
    <location>
        <begin position="1363"/>
        <end position="1459"/>
    </location>
</feature>
<dbReference type="InterPro" id="IPR013935">
    <property type="entry name" value="Trs120_TRAPPC9"/>
</dbReference>
<organism evidence="9 10">
    <name type="scientific">Synchytrium microbalum</name>
    <dbReference type="NCBI Taxonomy" id="1806994"/>
    <lineage>
        <taxon>Eukaryota</taxon>
        <taxon>Fungi</taxon>
        <taxon>Fungi incertae sedis</taxon>
        <taxon>Chytridiomycota</taxon>
        <taxon>Chytridiomycota incertae sedis</taxon>
        <taxon>Chytridiomycetes</taxon>
        <taxon>Synchytriales</taxon>
        <taxon>Synchytriaceae</taxon>
        <taxon>Synchytrium</taxon>
    </lineage>
</organism>